<dbReference type="Proteomes" id="UP000230232">
    <property type="component" value="Unassembled WGS sequence"/>
</dbReference>
<dbReference type="PANTHER" id="PTHR11669:SF8">
    <property type="entry name" value="DNA POLYMERASE III SUBUNIT DELTA"/>
    <property type="match status" value="1"/>
</dbReference>
<dbReference type="InterPro" id="IPR050238">
    <property type="entry name" value="DNA_Rep/Repair_Clamp_Loader"/>
</dbReference>
<dbReference type="Gene3D" id="3.40.50.300">
    <property type="entry name" value="P-loop containing nucleotide triphosphate hydrolases"/>
    <property type="match status" value="1"/>
</dbReference>
<reference evidence="1 2" key="1">
    <citation type="submission" date="2017-09" db="EMBL/GenBank/DDBJ databases">
        <title>Depth-based differentiation of microbial function through sediment-hosted aquifers and enrichment of novel symbionts in the deep terrestrial subsurface.</title>
        <authorList>
            <person name="Probst A.J."/>
            <person name="Ladd B."/>
            <person name="Jarett J.K."/>
            <person name="Geller-Mcgrath D.E."/>
            <person name="Sieber C.M."/>
            <person name="Emerson J.B."/>
            <person name="Anantharaman K."/>
            <person name="Thomas B.C."/>
            <person name="Malmstrom R."/>
            <person name="Stieglmeier M."/>
            <person name="Klingl A."/>
            <person name="Woyke T."/>
            <person name="Ryan C.M."/>
            <person name="Banfield J.F."/>
        </authorList>
    </citation>
    <scope>NUCLEOTIDE SEQUENCE [LARGE SCALE GENOMIC DNA]</scope>
    <source>
        <strain evidence="1">CG10_big_fil_rev_8_21_14_0_10_46_23</strain>
    </source>
</reference>
<evidence type="ECO:0008006" key="3">
    <source>
        <dbReference type="Google" id="ProtNLM"/>
    </source>
</evidence>
<evidence type="ECO:0000313" key="2">
    <source>
        <dbReference type="Proteomes" id="UP000230232"/>
    </source>
</evidence>
<sequence>MWATFGFEAIKRDLGNQFKRDDLNQAYFFHGQEMIGKKTLGFELIRKVNKIEDILQHPDFFLISSEENDSNLIHIDQVRNLRKFLALKPHSSQYRFVLIDEAHEMTLESGNAILKILEEPPSPAIFIVVSSRPDLVLKTIVSRCQSVYFPPHSEKTMTTYLNSLEALSESQKKFLSQFSNGRIGLIQSLYERNDFDKIKKAVADLREIISAPIYRRLDLIDLILKEKRGYQPMEAIIYWLLYLRTFTNRKKNSIVNNILKLSQDLDNPALNQRLLFEEAFISF</sequence>
<dbReference type="PANTHER" id="PTHR11669">
    <property type="entry name" value="REPLICATION FACTOR C / DNA POLYMERASE III GAMMA-TAU SUBUNIT"/>
    <property type="match status" value="1"/>
</dbReference>
<proteinExistence type="predicted"/>
<dbReference type="AlphaFoldDB" id="A0A2H0R4I4"/>
<accession>A0A2H0R4I4</accession>
<protein>
    <recommendedName>
        <fullName evidence="3">AAA+ ATPase domain-containing protein</fullName>
    </recommendedName>
</protein>
<gene>
    <name evidence="1" type="ORF">COV31_00940</name>
</gene>
<dbReference type="GO" id="GO:0006261">
    <property type="term" value="P:DNA-templated DNA replication"/>
    <property type="evidence" value="ECO:0007669"/>
    <property type="project" value="TreeGrafter"/>
</dbReference>
<dbReference type="SUPFAM" id="SSF52540">
    <property type="entry name" value="P-loop containing nucleoside triphosphate hydrolases"/>
    <property type="match status" value="1"/>
</dbReference>
<comment type="caution">
    <text evidence="1">The sequence shown here is derived from an EMBL/GenBank/DDBJ whole genome shotgun (WGS) entry which is preliminary data.</text>
</comment>
<dbReference type="Pfam" id="PF13177">
    <property type="entry name" value="DNA_pol3_delta2"/>
    <property type="match status" value="1"/>
</dbReference>
<organism evidence="1 2">
    <name type="scientific">Candidatus Yanofskybacteria bacterium CG10_big_fil_rev_8_21_14_0_10_46_23</name>
    <dbReference type="NCBI Taxonomy" id="1975098"/>
    <lineage>
        <taxon>Bacteria</taxon>
        <taxon>Candidatus Yanofskyibacteriota</taxon>
    </lineage>
</organism>
<dbReference type="EMBL" id="PCXO01000005">
    <property type="protein sequence ID" value="PIR41423.1"/>
    <property type="molecule type" value="Genomic_DNA"/>
</dbReference>
<name>A0A2H0R4I4_9BACT</name>
<evidence type="ECO:0000313" key="1">
    <source>
        <dbReference type="EMBL" id="PIR41423.1"/>
    </source>
</evidence>
<dbReference type="InterPro" id="IPR027417">
    <property type="entry name" value="P-loop_NTPase"/>
</dbReference>